<dbReference type="SUPFAM" id="SSF50969">
    <property type="entry name" value="YVTN repeat-like/Quinoprotein amine dehydrogenase"/>
    <property type="match status" value="1"/>
</dbReference>
<organism evidence="1">
    <name type="scientific">bioreactor metagenome</name>
    <dbReference type="NCBI Taxonomy" id="1076179"/>
    <lineage>
        <taxon>unclassified sequences</taxon>
        <taxon>metagenomes</taxon>
        <taxon>ecological metagenomes</taxon>
    </lineage>
</organism>
<proteinExistence type="predicted"/>
<sequence length="159" mass="17477">MYLTTVPAGNGLPIQQDKQMVLCAVNTDGQIERQTVFEKGLIPEPFTTVIIGDKLIVGFQTAIGIYDKNSFKELARIPVETKCTFAIPHGNEVLVFTQRNLYVIDVATGKILDKAPLPIAICGPEKDPHGMEVHSATFDEAGNLYFSQHGELFRLSTKA</sequence>
<dbReference type="AlphaFoldDB" id="A0A645HL79"/>
<dbReference type="InterPro" id="IPR011044">
    <property type="entry name" value="Quino_amine_DH_bsu"/>
</dbReference>
<dbReference type="EMBL" id="VSSQ01095756">
    <property type="protein sequence ID" value="MPN39751.1"/>
    <property type="molecule type" value="Genomic_DNA"/>
</dbReference>
<evidence type="ECO:0008006" key="2">
    <source>
        <dbReference type="Google" id="ProtNLM"/>
    </source>
</evidence>
<evidence type="ECO:0000313" key="1">
    <source>
        <dbReference type="EMBL" id="MPN39751.1"/>
    </source>
</evidence>
<accession>A0A645HL79</accession>
<protein>
    <recommendedName>
        <fullName evidence="2">Virginiamycin B lyase</fullName>
    </recommendedName>
</protein>
<comment type="caution">
    <text evidence="1">The sequence shown here is derived from an EMBL/GenBank/DDBJ whole genome shotgun (WGS) entry which is preliminary data.</text>
</comment>
<name>A0A645HL79_9ZZZZ</name>
<gene>
    <name evidence="1" type="ORF">SDC9_187280</name>
</gene>
<reference evidence="1" key="1">
    <citation type="submission" date="2019-08" db="EMBL/GenBank/DDBJ databases">
        <authorList>
            <person name="Kucharzyk K."/>
            <person name="Murdoch R.W."/>
            <person name="Higgins S."/>
            <person name="Loffler F."/>
        </authorList>
    </citation>
    <scope>NUCLEOTIDE SEQUENCE</scope>
</reference>